<dbReference type="PANTHER" id="PTHR33885">
    <property type="entry name" value="PHAGE SHOCK PROTEIN C"/>
    <property type="match status" value="1"/>
</dbReference>
<dbReference type="InterPro" id="IPR052027">
    <property type="entry name" value="PspC"/>
</dbReference>
<feature type="transmembrane region" description="Helical" evidence="7">
    <location>
        <begin position="231"/>
        <end position="262"/>
    </location>
</feature>
<evidence type="ECO:0000256" key="1">
    <source>
        <dbReference type="ARBA" id="ARBA00004162"/>
    </source>
</evidence>
<gene>
    <name evidence="9" type="ORF">PCLFYP37_02144</name>
</gene>
<evidence type="ECO:0000256" key="5">
    <source>
        <dbReference type="ARBA" id="ARBA00023136"/>
    </source>
</evidence>
<dbReference type="PANTHER" id="PTHR33885:SF3">
    <property type="entry name" value="PHAGE SHOCK PROTEIN C"/>
    <property type="match status" value="1"/>
</dbReference>
<accession>A0A6N3CZS2</accession>
<feature type="transmembrane region" description="Helical" evidence="7">
    <location>
        <begin position="147"/>
        <end position="167"/>
    </location>
</feature>
<feature type="domain" description="Phage shock protein PspC N-terminal" evidence="8">
    <location>
        <begin position="112"/>
        <end position="170"/>
    </location>
</feature>
<evidence type="ECO:0000313" key="9">
    <source>
        <dbReference type="EMBL" id="VYU18967.1"/>
    </source>
</evidence>
<name>A0A6N3CZS2_9BACT</name>
<evidence type="ECO:0000256" key="2">
    <source>
        <dbReference type="ARBA" id="ARBA00022475"/>
    </source>
</evidence>
<keyword evidence="5 7" id="KW-0472">Membrane</keyword>
<protein>
    <submittedName>
        <fullName evidence="9">DNA-binding transcriptional activator PspC</fullName>
    </submittedName>
</protein>
<keyword evidence="3 7" id="KW-0812">Transmembrane</keyword>
<dbReference type="AlphaFoldDB" id="A0A6N3CZS2"/>
<dbReference type="Pfam" id="PF04024">
    <property type="entry name" value="PspC"/>
    <property type="match status" value="1"/>
</dbReference>
<keyword evidence="4 7" id="KW-1133">Transmembrane helix</keyword>
<feature type="transmembrane region" description="Helical" evidence="7">
    <location>
        <begin position="291"/>
        <end position="310"/>
    </location>
</feature>
<proteinExistence type="predicted"/>
<feature type="region of interest" description="Disordered" evidence="6">
    <location>
        <begin position="80"/>
        <end position="108"/>
    </location>
</feature>
<feature type="transmembrane region" description="Helical" evidence="7">
    <location>
        <begin position="122"/>
        <end position="141"/>
    </location>
</feature>
<dbReference type="GO" id="GO:0003677">
    <property type="term" value="F:DNA binding"/>
    <property type="evidence" value="ECO:0007669"/>
    <property type="project" value="UniProtKB-KW"/>
</dbReference>
<dbReference type="RefSeq" id="WP_412442612.1">
    <property type="nucleotide sequence ID" value="NZ_CACRUT010000015.1"/>
</dbReference>
<dbReference type="EMBL" id="CACRUT010000015">
    <property type="protein sequence ID" value="VYU18967.1"/>
    <property type="molecule type" value="Genomic_DNA"/>
</dbReference>
<dbReference type="InterPro" id="IPR007168">
    <property type="entry name" value="Phageshock_PspC_N"/>
</dbReference>
<organism evidence="9">
    <name type="scientific">Paraprevotella clara</name>
    <dbReference type="NCBI Taxonomy" id="454154"/>
    <lineage>
        <taxon>Bacteria</taxon>
        <taxon>Pseudomonadati</taxon>
        <taxon>Bacteroidota</taxon>
        <taxon>Bacteroidia</taxon>
        <taxon>Bacteroidales</taxon>
        <taxon>Prevotellaceae</taxon>
        <taxon>Paraprevotella</taxon>
    </lineage>
</organism>
<evidence type="ECO:0000256" key="7">
    <source>
        <dbReference type="SAM" id="Phobius"/>
    </source>
</evidence>
<feature type="compositionally biased region" description="Basic and acidic residues" evidence="6">
    <location>
        <begin position="93"/>
        <end position="108"/>
    </location>
</feature>
<evidence type="ECO:0000256" key="3">
    <source>
        <dbReference type="ARBA" id="ARBA00022692"/>
    </source>
</evidence>
<dbReference type="GO" id="GO:0005886">
    <property type="term" value="C:plasma membrane"/>
    <property type="evidence" value="ECO:0007669"/>
    <property type="project" value="UniProtKB-SubCell"/>
</dbReference>
<evidence type="ECO:0000256" key="6">
    <source>
        <dbReference type="SAM" id="MobiDB-lite"/>
    </source>
</evidence>
<reference evidence="9" key="1">
    <citation type="submission" date="2019-11" db="EMBL/GenBank/DDBJ databases">
        <authorList>
            <person name="Feng L."/>
        </authorList>
    </citation>
    <scope>NUCLEOTIDE SEQUENCE</scope>
    <source>
        <strain evidence="9">PclaraLFYP37</strain>
    </source>
</reference>
<feature type="transmembrane region" description="Helical" evidence="7">
    <location>
        <begin position="331"/>
        <end position="349"/>
    </location>
</feature>
<keyword evidence="2" id="KW-1003">Cell membrane</keyword>
<dbReference type="Gene3D" id="2.60.120.260">
    <property type="entry name" value="Galactose-binding domain-like"/>
    <property type="match status" value="1"/>
</dbReference>
<keyword evidence="9" id="KW-0238">DNA-binding</keyword>
<evidence type="ECO:0000256" key="4">
    <source>
        <dbReference type="ARBA" id="ARBA00022989"/>
    </source>
</evidence>
<evidence type="ECO:0000259" key="8">
    <source>
        <dbReference type="Pfam" id="PF04024"/>
    </source>
</evidence>
<comment type="subcellular location">
    <subcellularLocation>
        <location evidence="1">Cell membrane</location>
        <topology evidence="1">Single-pass membrane protein</topology>
    </subcellularLocation>
</comment>
<sequence length="570" mass="64980">MKKNITINLFGSLYAIDEDAYELLNQYQNNMRRYFSRKEGGEEIAEDIERRIAELFDELKASGVEAITIEHVRDIISRIGNPEEMDGAETETTADKTDDAPKESERKENVHKKLFRNPDDKMLGGVTSGLACYFGIDPLWLRLLMILFAWFSFGTTIIIYLILWVIVPEAWTPEDRLRMQGRPVNMENLRDEIMDGARKAGQYASAPKTQKTVRGCLTVLLDIVTAIFKGFLFLVVGGILLFVTIMLIAILIGFCLYCFSAFTGGVSDGVFSSPAEQSFFNALINGSLRQGIYWTALISSITLLILTLYIGTHSILRMAGRIQPMTLPKRLALIGGWIITAVIFIASMIQSSISYDWYIRDYREEQRIRNDSLEHQRQLSYLEHEGWKVVRHKECGNNYVKSGEYYTGNKDVQYIDAWNFNRKMEYEVERTVHVTPGIYRLEAAARTDGQGCEIFACHDNRERKADVPIYGNQGGEIWQDAQRQQTSGNITPGMWKDISETNKGRGYGWSIVRIDSIVAHDGTIRYGVTNIRSGKWNGTWFSATDFKLEKTGDLPKRHKPLTPHKSTRRS</sequence>